<dbReference type="InterPro" id="IPR013113">
    <property type="entry name" value="SIP_FAD-bd"/>
</dbReference>
<dbReference type="AlphaFoldDB" id="A0A7Y9LE42"/>
<dbReference type="InterPro" id="IPR017927">
    <property type="entry name" value="FAD-bd_FR_type"/>
</dbReference>
<gene>
    <name evidence="2" type="ORF">BKA15_003990</name>
</gene>
<name>A0A7Y9LE42_9ACTN</name>
<dbReference type="GO" id="GO:0016491">
    <property type="term" value="F:oxidoreductase activity"/>
    <property type="evidence" value="ECO:0007669"/>
    <property type="project" value="InterPro"/>
</dbReference>
<dbReference type="Pfam" id="PF08021">
    <property type="entry name" value="FAD_binding_9"/>
    <property type="match status" value="1"/>
</dbReference>
<dbReference type="EMBL" id="JACCBU010000001">
    <property type="protein sequence ID" value="NYE72661.1"/>
    <property type="molecule type" value="Genomic_DNA"/>
</dbReference>
<reference evidence="2 3" key="1">
    <citation type="submission" date="2020-07" db="EMBL/GenBank/DDBJ databases">
        <title>Sequencing the genomes of 1000 actinobacteria strains.</title>
        <authorList>
            <person name="Klenk H.-P."/>
        </authorList>
    </citation>
    <scope>NUCLEOTIDE SEQUENCE [LARGE SCALE GENOMIC DNA]</scope>
    <source>
        <strain evidence="2 3">DSM 22083</strain>
    </source>
</reference>
<dbReference type="RefSeq" id="WP_246322387.1">
    <property type="nucleotide sequence ID" value="NZ_JACCBU010000001.1"/>
</dbReference>
<dbReference type="InterPro" id="IPR039374">
    <property type="entry name" value="SIP_fam"/>
</dbReference>
<proteinExistence type="predicted"/>
<organism evidence="2 3">
    <name type="scientific">Microlunatus parietis</name>
    <dbReference type="NCBI Taxonomy" id="682979"/>
    <lineage>
        <taxon>Bacteria</taxon>
        <taxon>Bacillati</taxon>
        <taxon>Actinomycetota</taxon>
        <taxon>Actinomycetes</taxon>
        <taxon>Propionibacteriales</taxon>
        <taxon>Propionibacteriaceae</taxon>
        <taxon>Microlunatus</taxon>
    </lineage>
</organism>
<dbReference type="PANTHER" id="PTHR30157">
    <property type="entry name" value="FERRIC REDUCTASE, NADPH-DEPENDENT"/>
    <property type="match status" value="1"/>
</dbReference>
<sequence length="290" mass="32552">MNQQQAPSQEKQRRKRVARTAEVVRTEWLAPSMVRVIFTGDDLRQLPELTFTDHYVKLIFPPEGAGYRWPFDPDELRETEPAERWPVTRTYTIRSYDPESNELAIDFVVHGDSGLAGPWAARAQPGDQLGFYGPGGAYAPDPEADAHLLVGDEAAIPAIAAALERLDPQAKAYVFLEVANADEELPLRRTDNTTITWVHRDDTGTDYGVALAQAVRTTGLPQGRVQAFVHGNAYLVRDLRRFLFVEAKLDRSLASISGYWRTDYTEDKWQSTKGQFVAEMEASEREALVG</sequence>
<evidence type="ECO:0000313" key="3">
    <source>
        <dbReference type="Proteomes" id="UP000569914"/>
    </source>
</evidence>
<dbReference type="PROSITE" id="PS51384">
    <property type="entry name" value="FAD_FR"/>
    <property type="match status" value="1"/>
</dbReference>
<dbReference type="Pfam" id="PF04954">
    <property type="entry name" value="SIP"/>
    <property type="match status" value="1"/>
</dbReference>
<evidence type="ECO:0000259" key="1">
    <source>
        <dbReference type="PROSITE" id="PS51384"/>
    </source>
</evidence>
<dbReference type="InterPro" id="IPR039261">
    <property type="entry name" value="FNR_nucleotide-bd"/>
</dbReference>
<dbReference type="SUPFAM" id="SSF63380">
    <property type="entry name" value="Riboflavin synthase domain-like"/>
    <property type="match status" value="1"/>
</dbReference>
<dbReference type="FunFam" id="2.40.30.10:FF:000131">
    <property type="entry name" value="NADPH-dependent ferric siderophore reductase"/>
    <property type="match status" value="1"/>
</dbReference>
<dbReference type="Gene3D" id="2.40.30.10">
    <property type="entry name" value="Translation factors"/>
    <property type="match status" value="1"/>
</dbReference>
<protein>
    <submittedName>
        <fullName evidence="2">NADPH-dependent ferric siderophore reductase</fullName>
    </submittedName>
</protein>
<dbReference type="InterPro" id="IPR007037">
    <property type="entry name" value="SIP_rossman_dom"/>
</dbReference>
<comment type="caution">
    <text evidence="2">The sequence shown here is derived from an EMBL/GenBank/DDBJ whole genome shotgun (WGS) entry which is preliminary data.</text>
</comment>
<feature type="domain" description="FAD-binding FR-type" evidence="1">
    <location>
        <begin position="16"/>
        <end position="141"/>
    </location>
</feature>
<dbReference type="CDD" id="cd06193">
    <property type="entry name" value="siderophore_interacting"/>
    <property type="match status" value="1"/>
</dbReference>
<dbReference type="InterPro" id="IPR017938">
    <property type="entry name" value="Riboflavin_synthase-like_b-brl"/>
</dbReference>
<evidence type="ECO:0000313" key="2">
    <source>
        <dbReference type="EMBL" id="NYE72661.1"/>
    </source>
</evidence>
<dbReference type="Proteomes" id="UP000569914">
    <property type="component" value="Unassembled WGS sequence"/>
</dbReference>
<dbReference type="PANTHER" id="PTHR30157:SF0">
    <property type="entry name" value="NADPH-DEPENDENT FERRIC-CHELATE REDUCTASE"/>
    <property type="match status" value="1"/>
</dbReference>
<dbReference type="Gene3D" id="3.40.50.80">
    <property type="entry name" value="Nucleotide-binding domain of ferredoxin-NADP reductase (FNR) module"/>
    <property type="match status" value="1"/>
</dbReference>
<keyword evidence="3" id="KW-1185">Reference proteome</keyword>
<accession>A0A7Y9LE42</accession>